<evidence type="ECO:0000256" key="1">
    <source>
        <dbReference type="ARBA" id="ARBA00004141"/>
    </source>
</evidence>
<evidence type="ECO:0000256" key="5">
    <source>
        <dbReference type="ARBA" id="ARBA00022989"/>
    </source>
</evidence>
<dbReference type="EMBL" id="KN824293">
    <property type="protein sequence ID" value="KIM28329.1"/>
    <property type="molecule type" value="Genomic_DNA"/>
</dbReference>
<reference evidence="12 13" key="1">
    <citation type="submission" date="2014-04" db="EMBL/GenBank/DDBJ databases">
        <authorList>
            <consortium name="DOE Joint Genome Institute"/>
            <person name="Kuo A."/>
            <person name="Zuccaro A."/>
            <person name="Kohler A."/>
            <person name="Nagy L.G."/>
            <person name="Floudas D."/>
            <person name="Copeland A."/>
            <person name="Barry K.W."/>
            <person name="Cichocki N."/>
            <person name="Veneault-Fourrey C."/>
            <person name="LaButti K."/>
            <person name="Lindquist E.A."/>
            <person name="Lipzen A."/>
            <person name="Lundell T."/>
            <person name="Morin E."/>
            <person name="Murat C."/>
            <person name="Sun H."/>
            <person name="Tunlid A."/>
            <person name="Henrissat B."/>
            <person name="Grigoriev I.V."/>
            <person name="Hibbett D.S."/>
            <person name="Martin F."/>
            <person name="Nordberg H.P."/>
            <person name="Cantor M.N."/>
            <person name="Hua S.X."/>
        </authorList>
    </citation>
    <scope>NUCLEOTIDE SEQUENCE [LARGE SCALE GENOMIC DNA]</scope>
    <source>
        <strain evidence="12 13">MAFF 305830</strain>
    </source>
</reference>
<evidence type="ECO:0000256" key="3">
    <source>
        <dbReference type="ARBA" id="ARBA00022507"/>
    </source>
</evidence>
<sequence length="373" mass="42136">MAQPVGLSFLYPAIPILCCISTLLLILLLPGFWKTRIFALLVLVAWLIIGNLLILIGMVGWHGNVTTHPYLLIFWLDCPISEDIGPLFGFWVSWPGFLLNLLPTCLASVAMGIFSVLALLSHLELKRKEYSNPSFMNASVRTRKLLFMSFTTLLLLVAAFGVTLGKTLHYIPVSTWETLPSMAENIHSLQVVRFLDRYFLDTLGTGAVENYTLKLIITPLLGIYIFAWFGFTAEAQNSYRRVIGEFARLVRMKPEDISTQMSETGWKPINFDHYQIPGEHRPTPHLGASSNSCHDMHLPSEPARAYRLGHSNGAIKVKPEESIRLPIHLSCHKLPLVPLGHVDAPHRKGYHRYTRPLRGPRPRLTRIKEETPI</sequence>
<dbReference type="GO" id="GO:0005886">
    <property type="term" value="C:plasma membrane"/>
    <property type="evidence" value="ECO:0007669"/>
    <property type="project" value="TreeGrafter"/>
</dbReference>
<keyword evidence="6" id="KW-0297">G-protein coupled receptor</keyword>
<dbReference type="GO" id="GO:0000750">
    <property type="term" value="P:pheromone-dependent signal transduction involved in conjugation with cellular fusion"/>
    <property type="evidence" value="ECO:0007669"/>
    <property type="project" value="TreeGrafter"/>
</dbReference>
<keyword evidence="8" id="KW-0675">Receptor</keyword>
<feature type="transmembrane region" description="Helical" evidence="11">
    <location>
        <begin position="37"/>
        <end position="61"/>
    </location>
</feature>
<dbReference type="OrthoDB" id="2874149at2759"/>
<evidence type="ECO:0000313" key="13">
    <source>
        <dbReference type="Proteomes" id="UP000054097"/>
    </source>
</evidence>
<dbReference type="HOGENOM" id="CLU_594689_0_0_1"/>
<feature type="transmembrane region" description="Helical" evidence="11">
    <location>
        <begin position="211"/>
        <end position="231"/>
    </location>
</feature>
<keyword evidence="4 11" id="KW-0812">Transmembrane</keyword>
<evidence type="ECO:0000256" key="10">
    <source>
        <dbReference type="SAM" id="MobiDB-lite"/>
    </source>
</evidence>
<keyword evidence="13" id="KW-1185">Reference proteome</keyword>
<organism evidence="12 13">
    <name type="scientific">Serendipita vermifera MAFF 305830</name>
    <dbReference type="NCBI Taxonomy" id="933852"/>
    <lineage>
        <taxon>Eukaryota</taxon>
        <taxon>Fungi</taxon>
        <taxon>Dikarya</taxon>
        <taxon>Basidiomycota</taxon>
        <taxon>Agaricomycotina</taxon>
        <taxon>Agaricomycetes</taxon>
        <taxon>Sebacinales</taxon>
        <taxon>Serendipitaceae</taxon>
        <taxon>Serendipita</taxon>
    </lineage>
</organism>
<proteinExistence type="inferred from homology"/>
<comment type="similarity">
    <text evidence="2">Belongs to the G-protein coupled receptor 4 family.</text>
</comment>
<evidence type="ECO:0000256" key="4">
    <source>
        <dbReference type="ARBA" id="ARBA00022692"/>
    </source>
</evidence>
<evidence type="ECO:0000256" key="6">
    <source>
        <dbReference type="ARBA" id="ARBA00023040"/>
    </source>
</evidence>
<feature type="compositionally biased region" description="Basic residues" evidence="10">
    <location>
        <begin position="350"/>
        <end position="365"/>
    </location>
</feature>
<dbReference type="Pfam" id="PF02076">
    <property type="entry name" value="STE3"/>
    <property type="match status" value="1"/>
</dbReference>
<reference evidence="13" key="2">
    <citation type="submission" date="2015-01" db="EMBL/GenBank/DDBJ databases">
        <title>Evolutionary Origins and Diversification of the Mycorrhizal Mutualists.</title>
        <authorList>
            <consortium name="DOE Joint Genome Institute"/>
            <consortium name="Mycorrhizal Genomics Consortium"/>
            <person name="Kohler A."/>
            <person name="Kuo A."/>
            <person name="Nagy L.G."/>
            <person name="Floudas D."/>
            <person name="Copeland A."/>
            <person name="Barry K.W."/>
            <person name="Cichocki N."/>
            <person name="Veneault-Fourrey C."/>
            <person name="LaButti K."/>
            <person name="Lindquist E.A."/>
            <person name="Lipzen A."/>
            <person name="Lundell T."/>
            <person name="Morin E."/>
            <person name="Murat C."/>
            <person name="Riley R."/>
            <person name="Ohm R."/>
            <person name="Sun H."/>
            <person name="Tunlid A."/>
            <person name="Henrissat B."/>
            <person name="Grigoriev I.V."/>
            <person name="Hibbett D.S."/>
            <person name="Martin F."/>
        </authorList>
    </citation>
    <scope>NUCLEOTIDE SEQUENCE [LARGE SCALE GENOMIC DNA]</scope>
    <source>
        <strain evidence="13">MAFF 305830</strain>
    </source>
</reference>
<protein>
    <submittedName>
        <fullName evidence="12">Uncharacterized protein</fullName>
    </submittedName>
</protein>
<feature type="transmembrane region" description="Helical" evidence="11">
    <location>
        <begin position="145"/>
        <end position="164"/>
    </location>
</feature>
<comment type="subcellular location">
    <subcellularLocation>
        <location evidence="1">Membrane</location>
        <topology evidence="1">Multi-pass membrane protein</topology>
    </subcellularLocation>
</comment>
<feature type="region of interest" description="Disordered" evidence="10">
    <location>
        <begin position="350"/>
        <end position="373"/>
    </location>
</feature>
<dbReference type="PANTHER" id="PTHR28097">
    <property type="entry name" value="PHEROMONE A FACTOR RECEPTOR"/>
    <property type="match status" value="1"/>
</dbReference>
<dbReference type="Proteomes" id="UP000054097">
    <property type="component" value="Unassembled WGS sequence"/>
</dbReference>
<keyword evidence="5 11" id="KW-1133">Transmembrane helix</keyword>
<evidence type="ECO:0000256" key="9">
    <source>
        <dbReference type="ARBA" id="ARBA00023224"/>
    </source>
</evidence>
<evidence type="ECO:0000313" key="12">
    <source>
        <dbReference type="EMBL" id="KIM28329.1"/>
    </source>
</evidence>
<dbReference type="AlphaFoldDB" id="A0A0C3B859"/>
<evidence type="ECO:0000256" key="2">
    <source>
        <dbReference type="ARBA" id="ARBA00011085"/>
    </source>
</evidence>
<evidence type="ECO:0000256" key="8">
    <source>
        <dbReference type="ARBA" id="ARBA00023170"/>
    </source>
</evidence>
<evidence type="ECO:0000256" key="7">
    <source>
        <dbReference type="ARBA" id="ARBA00023136"/>
    </source>
</evidence>
<keyword evidence="9" id="KW-0807">Transducer</keyword>
<feature type="transmembrane region" description="Helical" evidence="11">
    <location>
        <begin position="97"/>
        <end position="120"/>
    </location>
</feature>
<keyword evidence="7 11" id="KW-0472">Membrane</keyword>
<gene>
    <name evidence="12" type="ORF">M408DRAFT_308265</name>
</gene>
<feature type="transmembrane region" description="Helical" evidence="11">
    <location>
        <begin position="6"/>
        <end position="30"/>
    </location>
</feature>
<dbReference type="PANTHER" id="PTHR28097:SF1">
    <property type="entry name" value="PHEROMONE A FACTOR RECEPTOR"/>
    <property type="match status" value="1"/>
</dbReference>
<dbReference type="InterPro" id="IPR001499">
    <property type="entry name" value="GPCR_STE3"/>
</dbReference>
<accession>A0A0C3B859</accession>
<dbReference type="GO" id="GO:0004932">
    <property type="term" value="F:mating-type factor pheromone receptor activity"/>
    <property type="evidence" value="ECO:0007669"/>
    <property type="project" value="InterPro"/>
</dbReference>
<name>A0A0C3B859_SERVB</name>
<keyword evidence="3" id="KW-0589">Pheromone response</keyword>
<evidence type="ECO:0000256" key="11">
    <source>
        <dbReference type="SAM" id="Phobius"/>
    </source>
</evidence>